<accession>A0ABP1RL80</accession>
<feature type="chain" id="PRO_5047242085" evidence="2">
    <location>
        <begin position="20"/>
        <end position="692"/>
    </location>
</feature>
<gene>
    <name evidence="3" type="ORF">ODALV1_LOCUS23502</name>
</gene>
<keyword evidence="1" id="KW-0472">Membrane</keyword>
<keyword evidence="2" id="KW-0732">Signal</keyword>
<evidence type="ECO:0000256" key="1">
    <source>
        <dbReference type="SAM" id="Phobius"/>
    </source>
</evidence>
<comment type="caution">
    <text evidence="3">The sequence shown here is derived from an EMBL/GenBank/DDBJ whole genome shotgun (WGS) entry which is preliminary data.</text>
</comment>
<keyword evidence="4" id="KW-1185">Reference proteome</keyword>
<organism evidence="3 4">
    <name type="scientific">Orchesella dallaii</name>
    <dbReference type="NCBI Taxonomy" id="48710"/>
    <lineage>
        <taxon>Eukaryota</taxon>
        <taxon>Metazoa</taxon>
        <taxon>Ecdysozoa</taxon>
        <taxon>Arthropoda</taxon>
        <taxon>Hexapoda</taxon>
        <taxon>Collembola</taxon>
        <taxon>Entomobryomorpha</taxon>
        <taxon>Entomobryoidea</taxon>
        <taxon>Orchesellidae</taxon>
        <taxon>Orchesellinae</taxon>
        <taxon>Orchesella</taxon>
    </lineage>
</organism>
<dbReference type="Proteomes" id="UP001642540">
    <property type="component" value="Unassembled WGS sequence"/>
</dbReference>
<feature type="transmembrane region" description="Helical" evidence="1">
    <location>
        <begin position="577"/>
        <end position="600"/>
    </location>
</feature>
<feature type="transmembrane region" description="Helical" evidence="1">
    <location>
        <begin position="547"/>
        <end position="565"/>
    </location>
</feature>
<keyword evidence="1" id="KW-0812">Transmembrane</keyword>
<protein>
    <submittedName>
        <fullName evidence="3">Uncharacterized protein</fullName>
    </submittedName>
</protein>
<feature type="transmembrane region" description="Helical" evidence="1">
    <location>
        <begin position="606"/>
        <end position="630"/>
    </location>
</feature>
<keyword evidence="1" id="KW-1133">Transmembrane helix</keyword>
<name>A0ABP1RL80_9HEXA</name>
<dbReference type="EMBL" id="CAXLJM020000080">
    <property type="protein sequence ID" value="CAL8129961.1"/>
    <property type="molecule type" value="Genomic_DNA"/>
</dbReference>
<feature type="transmembrane region" description="Helical" evidence="1">
    <location>
        <begin position="663"/>
        <end position="684"/>
    </location>
</feature>
<evidence type="ECO:0000313" key="4">
    <source>
        <dbReference type="Proteomes" id="UP001642540"/>
    </source>
</evidence>
<feature type="transmembrane region" description="Helical" evidence="1">
    <location>
        <begin position="455"/>
        <end position="476"/>
    </location>
</feature>
<feature type="transmembrane region" description="Helical" evidence="1">
    <location>
        <begin position="500"/>
        <end position="519"/>
    </location>
</feature>
<proteinExistence type="predicted"/>
<evidence type="ECO:0000256" key="2">
    <source>
        <dbReference type="SAM" id="SignalP"/>
    </source>
</evidence>
<sequence>MSSFIKLTLLLYFWHGCLSPPPTSGQTPYPPFTGRLRQAPFCVDPSDEDVRNFEFIFQHHNKDNESQAKFVPVSIDTKRSPSGFIKNFQLTRISPIPIPEDHPYKRFHNFFHITITADPMSDGMEGLYVQAISAPLGVPFGEFVADFDCGDCKNKTSELLSETAIIPCKFRPQASYLHPLVFTIGGKFKPMNKFYESHFHFKYVDYPCFDVTFTHFLIIAVRDFDLKQFETYYSALNFVNIEAVGAPFPLYYGWEPSQLMCHSPTFSNMSDNWMPYRSQRAKVKFNLEYEKCFVEAMNNPSLAWDKIMCPPGPVTCGTDSSLEKDQPPKSSSQWVALREQYSITSTATLSGGSDLATEVYCYDCGEWEWTIGAPTWPVPPVSIDNLEITENYTYVTPKPIIYKKLNQCEEVRDEFGKNPDGGRNRTDKCERDATFDERLNRNGWRLAQTVLKIHGLAMIFTWTVASNCLIYSARFLKEATIMEKGTGCFGIGMWMWDHIFWLYIGFGSMWTGVGLFVMLPDLKPVCNAYDSKEVTMDCFDYGIFHEAFGWFAVVLYHAGYFTGFIRPYNVTVRKALVWYHCVSGYVAKYIGLLGLATAMFSKKSSIILLVSSELSFLVLVGIGTFIQISMDKKILFFQRRILHPVPEAIDTFIDPPYQFFRMILFPILIVTQLGFFGGMAFSAFSTTEFLDI</sequence>
<feature type="signal peptide" evidence="2">
    <location>
        <begin position="1"/>
        <end position="19"/>
    </location>
</feature>
<reference evidence="3 4" key="1">
    <citation type="submission" date="2024-08" db="EMBL/GenBank/DDBJ databases">
        <authorList>
            <person name="Cucini C."/>
            <person name="Frati F."/>
        </authorList>
    </citation>
    <scope>NUCLEOTIDE SEQUENCE [LARGE SCALE GENOMIC DNA]</scope>
</reference>
<evidence type="ECO:0000313" key="3">
    <source>
        <dbReference type="EMBL" id="CAL8129961.1"/>
    </source>
</evidence>